<evidence type="ECO:0000256" key="1">
    <source>
        <dbReference type="SAM" id="MobiDB-lite"/>
    </source>
</evidence>
<organism evidence="2 3">
    <name type="scientific">Rubus argutus</name>
    <name type="common">Southern blackberry</name>
    <dbReference type="NCBI Taxonomy" id="59490"/>
    <lineage>
        <taxon>Eukaryota</taxon>
        <taxon>Viridiplantae</taxon>
        <taxon>Streptophyta</taxon>
        <taxon>Embryophyta</taxon>
        <taxon>Tracheophyta</taxon>
        <taxon>Spermatophyta</taxon>
        <taxon>Magnoliopsida</taxon>
        <taxon>eudicotyledons</taxon>
        <taxon>Gunneridae</taxon>
        <taxon>Pentapetalae</taxon>
        <taxon>rosids</taxon>
        <taxon>fabids</taxon>
        <taxon>Rosales</taxon>
        <taxon>Rosaceae</taxon>
        <taxon>Rosoideae</taxon>
        <taxon>Rosoideae incertae sedis</taxon>
        <taxon>Rubus</taxon>
    </lineage>
</organism>
<feature type="compositionally biased region" description="Basic and acidic residues" evidence="1">
    <location>
        <begin position="106"/>
        <end position="122"/>
    </location>
</feature>
<gene>
    <name evidence="2" type="ORF">M0R45_030249</name>
</gene>
<name>A0AAW1WEP2_RUBAR</name>
<dbReference type="EMBL" id="JBEDUW010000006">
    <property type="protein sequence ID" value="KAK9921752.1"/>
    <property type="molecule type" value="Genomic_DNA"/>
</dbReference>
<comment type="caution">
    <text evidence="2">The sequence shown here is derived from an EMBL/GenBank/DDBJ whole genome shotgun (WGS) entry which is preliminary data.</text>
</comment>
<proteinExistence type="predicted"/>
<evidence type="ECO:0000313" key="3">
    <source>
        <dbReference type="Proteomes" id="UP001457282"/>
    </source>
</evidence>
<feature type="compositionally biased region" description="Basic residues" evidence="1">
    <location>
        <begin position="87"/>
        <end position="105"/>
    </location>
</feature>
<feature type="compositionally biased region" description="Basic and acidic residues" evidence="1">
    <location>
        <begin position="74"/>
        <end position="86"/>
    </location>
</feature>
<dbReference type="Proteomes" id="UP001457282">
    <property type="component" value="Unassembled WGS sequence"/>
</dbReference>
<keyword evidence="3" id="KW-1185">Reference proteome</keyword>
<evidence type="ECO:0000313" key="2">
    <source>
        <dbReference type="EMBL" id="KAK9921752.1"/>
    </source>
</evidence>
<reference evidence="2 3" key="1">
    <citation type="journal article" date="2023" name="G3 (Bethesda)">
        <title>A chromosome-length genome assembly and annotation of blackberry (Rubus argutus, cv. 'Hillquist').</title>
        <authorList>
            <person name="Bruna T."/>
            <person name="Aryal R."/>
            <person name="Dudchenko O."/>
            <person name="Sargent D.J."/>
            <person name="Mead D."/>
            <person name="Buti M."/>
            <person name="Cavallini A."/>
            <person name="Hytonen T."/>
            <person name="Andres J."/>
            <person name="Pham M."/>
            <person name="Weisz D."/>
            <person name="Mascagni F."/>
            <person name="Usai G."/>
            <person name="Natali L."/>
            <person name="Bassil N."/>
            <person name="Fernandez G.E."/>
            <person name="Lomsadze A."/>
            <person name="Armour M."/>
            <person name="Olukolu B."/>
            <person name="Poorten T."/>
            <person name="Britton C."/>
            <person name="Davik J."/>
            <person name="Ashrafi H."/>
            <person name="Aiden E.L."/>
            <person name="Borodovsky M."/>
            <person name="Worthington M."/>
        </authorList>
    </citation>
    <scope>NUCLEOTIDE SEQUENCE [LARGE SCALE GENOMIC DNA]</scope>
    <source>
        <strain evidence="2">PI 553951</strain>
    </source>
</reference>
<dbReference type="AlphaFoldDB" id="A0AAW1WEP2"/>
<feature type="compositionally biased region" description="Gly residues" evidence="1">
    <location>
        <begin position="14"/>
        <end position="26"/>
    </location>
</feature>
<accession>A0AAW1WEP2</accession>
<sequence length="122" mass="13801">MVIREGHGWIGCSVGGAGSDGLGAGQQLGENGVDRAAARAGQHGFGEQRRRKEEARQGQRWRHGGVNGCCRQRRKEEKKEEKEEKREKKKRNGKKVRKKEKKSKSEKRSDRPSEKRVQSHGL</sequence>
<feature type="region of interest" description="Disordered" evidence="1">
    <location>
        <begin position="14"/>
        <end position="122"/>
    </location>
</feature>
<protein>
    <submittedName>
        <fullName evidence="2">Uncharacterized protein</fullName>
    </submittedName>
</protein>
<feature type="compositionally biased region" description="Basic and acidic residues" evidence="1">
    <location>
        <begin position="46"/>
        <end position="57"/>
    </location>
</feature>